<dbReference type="EMBL" id="ASPP01009809">
    <property type="protein sequence ID" value="ETO23619.1"/>
    <property type="molecule type" value="Genomic_DNA"/>
</dbReference>
<comment type="caution">
    <text evidence="1">The sequence shown here is derived from an EMBL/GenBank/DDBJ whole genome shotgun (WGS) entry which is preliminary data.</text>
</comment>
<accession>X6NCX2</accession>
<evidence type="ECO:0000313" key="1">
    <source>
        <dbReference type="EMBL" id="ETO23619.1"/>
    </source>
</evidence>
<proteinExistence type="predicted"/>
<gene>
    <name evidence="1" type="ORF">RFI_13561</name>
</gene>
<sequence>KCAKGQLDSFIAMLNKAHKSIRALTVTNEFDQITAFPIFPNLVHLNLQNTKISSCFTSVNVKGLMPQLKTLEIERLQMGSCKYCNWKQVLEAVEACDFNDDNASLLTPFSHSSSWFLQNQDCVEIRFLNHLLLSCPNLLALYYFGSHRTSEETLKIPATLEWLTIHGDVMWNGPFSVRLDLSQCKHINGLSLSWRPSFVKWPTETMLKIDWLNIGHLDDIKFWDDLLSSPTKRCDVQLCAVLSNMIIYDLTSDNSIFTLTNRSFVPAKPLDAERFLQCRDTGVVKFDRESTDVDYSDDESTEELTDNDDDYYSEKKNVIIKRPIPFFQNIVEAMGIDNTKVKEYQKWFDIDEASWILNLFCPNVWDL</sequence>
<protein>
    <submittedName>
        <fullName evidence="1">Uncharacterized protein</fullName>
    </submittedName>
</protein>
<dbReference type="AlphaFoldDB" id="X6NCX2"/>
<name>X6NCX2_RETFI</name>
<dbReference type="SUPFAM" id="SSF52058">
    <property type="entry name" value="L domain-like"/>
    <property type="match status" value="1"/>
</dbReference>
<keyword evidence="2" id="KW-1185">Reference proteome</keyword>
<evidence type="ECO:0000313" key="2">
    <source>
        <dbReference type="Proteomes" id="UP000023152"/>
    </source>
</evidence>
<organism evidence="1 2">
    <name type="scientific">Reticulomyxa filosa</name>
    <dbReference type="NCBI Taxonomy" id="46433"/>
    <lineage>
        <taxon>Eukaryota</taxon>
        <taxon>Sar</taxon>
        <taxon>Rhizaria</taxon>
        <taxon>Retaria</taxon>
        <taxon>Foraminifera</taxon>
        <taxon>Monothalamids</taxon>
        <taxon>Reticulomyxidae</taxon>
        <taxon>Reticulomyxa</taxon>
    </lineage>
</organism>
<dbReference type="Proteomes" id="UP000023152">
    <property type="component" value="Unassembled WGS sequence"/>
</dbReference>
<reference evidence="1 2" key="1">
    <citation type="journal article" date="2013" name="Curr. Biol.">
        <title>The Genome of the Foraminiferan Reticulomyxa filosa.</title>
        <authorList>
            <person name="Glockner G."/>
            <person name="Hulsmann N."/>
            <person name="Schleicher M."/>
            <person name="Noegel A.A."/>
            <person name="Eichinger L."/>
            <person name="Gallinger C."/>
            <person name="Pawlowski J."/>
            <person name="Sierra R."/>
            <person name="Euteneuer U."/>
            <person name="Pillet L."/>
            <person name="Moustafa A."/>
            <person name="Platzer M."/>
            <person name="Groth M."/>
            <person name="Szafranski K."/>
            <person name="Schliwa M."/>
        </authorList>
    </citation>
    <scope>NUCLEOTIDE SEQUENCE [LARGE SCALE GENOMIC DNA]</scope>
</reference>
<feature type="non-terminal residue" evidence="1">
    <location>
        <position position="1"/>
    </location>
</feature>